<dbReference type="Proteomes" id="UP001530315">
    <property type="component" value="Unassembled WGS sequence"/>
</dbReference>
<comment type="caution">
    <text evidence="2">The sequence shown here is derived from an EMBL/GenBank/DDBJ whole genome shotgun (WGS) entry which is preliminary data.</text>
</comment>
<organism evidence="2 3">
    <name type="scientific">Stephanodiscus triporus</name>
    <dbReference type="NCBI Taxonomy" id="2934178"/>
    <lineage>
        <taxon>Eukaryota</taxon>
        <taxon>Sar</taxon>
        <taxon>Stramenopiles</taxon>
        <taxon>Ochrophyta</taxon>
        <taxon>Bacillariophyta</taxon>
        <taxon>Coscinodiscophyceae</taxon>
        <taxon>Thalassiosirophycidae</taxon>
        <taxon>Stephanodiscales</taxon>
        <taxon>Stephanodiscaceae</taxon>
        <taxon>Stephanodiscus</taxon>
    </lineage>
</organism>
<keyword evidence="3" id="KW-1185">Reference proteome</keyword>
<gene>
    <name evidence="2" type="ORF">ACHAW5_009162</name>
</gene>
<evidence type="ECO:0000256" key="1">
    <source>
        <dbReference type="SAM" id="MobiDB-lite"/>
    </source>
</evidence>
<accession>A0ABD3N5X5</accession>
<reference evidence="2 3" key="1">
    <citation type="submission" date="2024-10" db="EMBL/GenBank/DDBJ databases">
        <title>Updated reference genomes for cyclostephanoid diatoms.</title>
        <authorList>
            <person name="Roberts W.R."/>
            <person name="Alverson A.J."/>
        </authorList>
    </citation>
    <scope>NUCLEOTIDE SEQUENCE [LARGE SCALE GENOMIC DNA]</scope>
    <source>
        <strain evidence="2 3">AJA276-08</strain>
    </source>
</reference>
<evidence type="ECO:0000313" key="3">
    <source>
        <dbReference type="Proteomes" id="UP001530315"/>
    </source>
</evidence>
<feature type="region of interest" description="Disordered" evidence="1">
    <location>
        <begin position="1"/>
        <end position="23"/>
    </location>
</feature>
<proteinExistence type="predicted"/>
<dbReference type="AlphaFoldDB" id="A0ABD3N5X5"/>
<protein>
    <submittedName>
        <fullName evidence="2">Uncharacterized protein</fullName>
    </submittedName>
</protein>
<dbReference type="EMBL" id="JALLAZ020001687">
    <property type="protein sequence ID" value="KAL3768105.1"/>
    <property type="molecule type" value="Genomic_DNA"/>
</dbReference>
<name>A0ABD3N5X5_9STRA</name>
<evidence type="ECO:0000313" key="2">
    <source>
        <dbReference type="EMBL" id="KAL3768105.1"/>
    </source>
</evidence>
<sequence>MVSKRTEGPGSAGPNRDKGPPKSATAFVEASFLTCPQPGSRLLGSRYFSTFWFKDALARESSNSFSLRMRSSNGNDWPFVEATDAFASSNSNRATRAALATQLYLPIAGVNGLLPLTPALLSFNKS</sequence>